<dbReference type="RefSeq" id="WP_003858556.1">
    <property type="nucleotide sequence ID" value="NZ_JAAOYN010000001.1"/>
</dbReference>
<organism evidence="6 7">
    <name type="scientific">Corynebacterium glutamicum</name>
    <name type="common">Brevibacterium saccharolyticum</name>
    <dbReference type="NCBI Taxonomy" id="1718"/>
    <lineage>
        <taxon>Bacteria</taxon>
        <taxon>Bacillati</taxon>
        <taxon>Actinomycetota</taxon>
        <taxon>Actinomycetes</taxon>
        <taxon>Mycobacteriales</taxon>
        <taxon>Corynebacteriaceae</taxon>
        <taxon>Corynebacterium</taxon>
    </lineage>
</organism>
<dbReference type="InterPro" id="IPR036188">
    <property type="entry name" value="FAD/NAD-bd_sf"/>
</dbReference>
<evidence type="ECO:0000256" key="2">
    <source>
        <dbReference type="ARBA" id="ARBA00022630"/>
    </source>
</evidence>
<dbReference type="PANTHER" id="PTHR43557:SF2">
    <property type="entry name" value="RIESKE DOMAIN-CONTAINING PROTEIN-RELATED"/>
    <property type="match status" value="1"/>
</dbReference>
<dbReference type="EMBL" id="LOQT01000013">
    <property type="protein sequence ID" value="OKX83127.1"/>
    <property type="molecule type" value="Genomic_DNA"/>
</dbReference>
<sequence>MREIVIVGHGIAGLTAKDTLRRQGFDGHITIIGNDLHPPYSRPALSKAALSPTMDLSDTTLPPSSSLATQISETVVGLNTDSQFVTVASGDQYFYDGLVIANGTHARRFTDHEEEYTLRTRDDAQKLRARLQEQPAIIVVGGGPLGMEIASGATSLGCDVTLVHQGLPMCAQVGPVIAGFLAQKAVENGVKIVDALASSVTRSSAEQFTVELDNGREIYAPVVASAIGDSPNIQWLQDSDLLTDGKLVTDSRGRVTDNIVAAGDIACFNGIRTPIWTSAIEQAKTAAGGLLLGNEAPELSFQSYFWTDQFGVNVKVSGPIPHNGTPHIIEGSLESGSALLHWSESNSAASINYRIPVPRLHKLAKSLAPTA</sequence>
<dbReference type="AlphaFoldDB" id="A0AB36IAU7"/>
<evidence type="ECO:0000313" key="7">
    <source>
        <dbReference type="Proteomes" id="UP000186091"/>
    </source>
</evidence>
<dbReference type="GO" id="GO:0005737">
    <property type="term" value="C:cytoplasm"/>
    <property type="evidence" value="ECO:0007669"/>
    <property type="project" value="TreeGrafter"/>
</dbReference>
<dbReference type="PRINTS" id="PR00368">
    <property type="entry name" value="FADPNR"/>
</dbReference>
<dbReference type="PANTHER" id="PTHR43557">
    <property type="entry name" value="APOPTOSIS-INDUCING FACTOR 1"/>
    <property type="match status" value="1"/>
</dbReference>
<protein>
    <submittedName>
        <fullName evidence="6">Pyridine nucleotide-disulfide oxidoreductase</fullName>
    </submittedName>
</protein>
<comment type="caution">
    <text evidence="6">The sequence shown here is derived from an EMBL/GenBank/DDBJ whole genome shotgun (WGS) entry which is preliminary data.</text>
</comment>
<keyword evidence="4" id="KW-0560">Oxidoreductase</keyword>
<evidence type="ECO:0000256" key="3">
    <source>
        <dbReference type="ARBA" id="ARBA00022827"/>
    </source>
</evidence>
<feature type="domain" description="FAD/NAD(P)-binding" evidence="5">
    <location>
        <begin position="3"/>
        <end position="286"/>
    </location>
</feature>
<dbReference type="GO" id="GO:0016651">
    <property type="term" value="F:oxidoreductase activity, acting on NAD(P)H"/>
    <property type="evidence" value="ECO:0007669"/>
    <property type="project" value="TreeGrafter"/>
</dbReference>
<evidence type="ECO:0000256" key="1">
    <source>
        <dbReference type="ARBA" id="ARBA00001974"/>
    </source>
</evidence>
<evidence type="ECO:0000256" key="4">
    <source>
        <dbReference type="ARBA" id="ARBA00023002"/>
    </source>
</evidence>
<dbReference type="SUPFAM" id="SSF51905">
    <property type="entry name" value="FAD/NAD(P)-binding domain"/>
    <property type="match status" value="2"/>
</dbReference>
<accession>A0AB36IAU7</accession>
<keyword evidence="3" id="KW-0274">FAD</keyword>
<comment type="cofactor">
    <cofactor evidence="1">
        <name>FAD</name>
        <dbReference type="ChEBI" id="CHEBI:57692"/>
    </cofactor>
</comment>
<evidence type="ECO:0000313" key="6">
    <source>
        <dbReference type="EMBL" id="OKX83127.1"/>
    </source>
</evidence>
<keyword evidence="2" id="KW-0285">Flavoprotein</keyword>
<gene>
    <name evidence="6" type="ORF">AUP69_04985</name>
</gene>
<dbReference type="InterPro" id="IPR016156">
    <property type="entry name" value="FAD/NAD-linked_Rdtase_dimer_sf"/>
</dbReference>
<proteinExistence type="predicted"/>
<dbReference type="PRINTS" id="PR00469">
    <property type="entry name" value="PNDRDTASEII"/>
</dbReference>
<dbReference type="InterPro" id="IPR050446">
    <property type="entry name" value="FAD-oxidoreductase/Apoptosis"/>
</dbReference>
<dbReference type="InterPro" id="IPR023753">
    <property type="entry name" value="FAD/NAD-binding_dom"/>
</dbReference>
<reference evidence="6 7" key="1">
    <citation type="submission" date="2015-12" db="EMBL/GenBank/DDBJ databases">
        <title>Genome sequence of Corynebacterium AS 1.542.</title>
        <authorList>
            <person name="Yang J."/>
            <person name="Yang S."/>
        </authorList>
    </citation>
    <scope>NUCLEOTIDE SEQUENCE [LARGE SCALE GENOMIC DNA]</scope>
    <source>
        <strain evidence="6 7">AS 1.542</strain>
    </source>
</reference>
<name>A0AB36IAU7_CORGT</name>
<dbReference type="Gene3D" id="3.50.50.60">
    <property type="entry name" value="FAD/NAD(P)-binding domain"/>
    <property type="match status" value="2"/>
</dbReference>
<dbReference type="Pfam" id="PF07992">
    <property type="entry name" value="Pyr_redox_2"/>
    <property type="match status" value="1"/>
</dbReference>
<evidence type="ECO:0000259" key="5">
    <source>
        <dbReference type="Pfam" id="PF07992"/>
    </source>
</evidence>
<dbReference type="Proteomes" id="UP000186091">
    <property type="component" value="Unassembled WGS sequence"/>
</dbReference>
<dbReference type="SUPFAM" id="SSF55424">
    <property type="entry name" value="FAD/NAD-linked reductases, dimerisation (C-terminal) domain"/>
    <property type="match status" value="1"/>
</dbReference>